<dbReference type="PROSITE" id="PS51503">
    <property type="entry name" value="HIG1"/>
    <property type="match status" value="1"/>
</dbReference>
<dbReference type="Gene3D" id="6.10.140.1320">
    <property type="match status" value="1"/>
</dbReference>
<evidence type="ECO:0000313" key="9">
    <source>
        <dbReference type="EMBL" id="TDH65814.1"/>
    </source>
</evidence>
<dbReference type="EMBL" id="SHOA02000013">
    <property type="protein sequence ID" value="TDH65814.1"/>
    <property type="molecule type" value="Genomic_DNA"/>
</dbReference>
<organism evidence="9 10">
    <name type="scientific">Bremia lactucae</name>
    <name type="common">Lettuce downy mildew</name>
    <dbReference type="NCBI Taxonomy" id="4779"/>
    <lineage>
        <taxon>Eukaryota</taxon>
        <taxon>Sar</taxon>
        <taxon>Stramenopiles</taxon>
        <taxon>Oomycota</taxon>
        <taxon>Peronosporomycetes</taxon>
        <taxon>Peronosporales</taxon>
        <taxon>Peronosporaceae</taxon>
        <taxon>Bremia</taxon>
    </lineage>
</organism>
<evidence type="ECO:0000256" key="4">
    <source>
        <dbReference type="ARBA" id="ARBA00023128"/>
    </source>
</evidence>
<evidence type="ECO:0000256" key="2">
    <source>
        <dbReference type="ARBA" id="ARBA00022692"/>
    </source>
</evidence>
<dbReference type="PANTHER" id="PTHR12297">
    <property type="entry name" value="HYPOXIA-INDUCBILE GENE 1 HIG1 -RELATED"/>
    <property type="match status" value="1"/>
</dbReference>
<keyword evidence="3 7" id="KW-1133">Transmembrane helix</keyword>
<dbReference type="PANTHER" id="PTHR12297:SF3">
    <property type="entry name" value="HIG1 DOMAIN FAMILY MEMBER 1A"/>
    <property type="match status" value="1"/>
</dbReference>
<dbReference type="OrthoDB" id="6604018at2759"/>
<comment type="caution">
    <text evidence="9">The sequence shown here is derived from an EMBL/GenBank/DDBJ whole genome shotgun (WGS) entry which is preliminary data.</text>
</comment>
<comment type="subcellular location">
    <subcellularLocation>
        <location evidence="1">Mitochondrion membrane</location>
    </subcellularLocation>
</comment>
<keyword evidence="5 7" id="KW-0472">Membrane</keyword>
<evidence type="ECO:0000256" key="3">
    <source>
        <dbReference type="ARBA" id="ARBA00022989"/>
    </source>
</evidence>
<sequence length="119" mass="13437">MDMPVNSDGTEPSRAHAAKDFTWMEAKSLEEKQSLWTRVKEDPLVPLGCALTATVLFGGLVTFQRGQSKLGNKFMQARVIFQTATVVVLAVSASLASKDNHEREERKYEDRMKIELREH</sequence>
<dbReference type="GeneID" id="94353339"/>
<evidence type="ECO:0000313" key="10">
    <source>
        <dbReference type="Proteomes" id="UP000294530"/>
    </source>
</evidence>
<dbReference type="Proteomes" id="UP000294530">
    <property type="component" value="Unassembled WGS sequence"/>
</dbReference>
<dbReference type="Pfam" id="PF04588">
    <property type="entry name" value="HIG_1_N"/>
    <property type="match status" value="1"/>
</dbReference>
<evidence type="ECO:0000259" key="8">
    <source>
        <dbReference type="PROSITE" id="PS51503"/>
    </source>
</evidence>
<evidence type="ECO:0000256" key="5">
    <source>
        <dbReference type="ARBA" id="ARBA00023136"/>
    </source>
</evidence>
<proteinExistence type="predicted"/>
<dbReference type="KEGG" id="blac:94353339"/>
<dbReference type="RefSeq" id="XP_067815313.1">
    <property type="nucleotide sequence ID" value="XM_067967668.1"/>
</dbReference>
<keyword evidence="10" id="KW-1185">Reference proteome</keyword>
<dbReference type="InterPro" id="IPR007667">
    <property type="entry name" value="Hypoxia_induced_domain"/>
</dbReference>
<gene>
    <name evidence="9" type="ORF">CCR75_009629</name>
</gene>
<evidence type="ECO:0000256" key="1">
    <source>
        <dbReference type="ARBA" id="ARBA00004325"/>
    </source>
</evidence>
<dbReference type="InterPro" id="IPR050355">
    <property type="entry name" value="RCF1"/>
</dbReference>
<evidence type="ECO:0000256" key="6">
    <source>
        <dbReference type="SAM" id="MobiDB-lite"/>
    </source>
</evidence>
<feature type="transmembrane region" description="Helical" evidence="7">
    <location>
        <begin position="75"/>
        <end position="96"/>
    </location>
</feature>
<keyword evidence="2 7" id="KW-0812">Transmembrane</keyword>
<name>A0A976FG25_BRELC</name>
<dbReference type="AlphaFoldDB" id="A0A976FG25"/>
<reference evidence="9 10" key="1">
    <citation type="journal article" date="2021" name="Genome Biol.">
        <title>AFLAP: assembly-free linkage analysis pipeline using k-mers from genome sequencing data.</title>
        <authorList>
            <person name="Fletcher K."/>
            <person name="Zhang L."/>
            <person name="Gil J."/>
            <person name="Han R."/>
            <person name="Cavanaugh K."/>
            <person name="Michelmore R."/>
        </authorList>
    </citation>
    <scope>NUCLEOTIDE SEQUENCE [LARGE SCALE GENOMIC DNA]</scope>
    <source>
        <strain evidence="9 10">SF5</strain>
    </source>
</reference>
<keyword evidence="4" id="KW-0496">Mitochondrion</keyword>
<feature type="domain" description="HIG1" evidence="8">
    <location>
        <begin position="16"/>
        <end position="107"/>
    </location>
</feature>
<accession>A0A976FG25</accession>
<dbReference type="GO" id="GO:0031966">
    <property type="term" value="C:mitochondrial membrane"/>
    <property type="evidence" value="ECO:0007669"/>
    <property type="project" value="UniProtKB-SubCell"/>
</dbReference>
<feature type="region of interest" description="Disordered" evidence="6">
    <location>
        <begin position="98"/>
        <end position="119"/>
    </location>
</feature>
<evidence type="ECO:0000256" key="7">
    <source>
        <dbReference type="SAM" id="Phobius"/>
    </source>
</evidence>
<protein>
    <recommendedName>
        <fullName evidence="8">HIG1 domain-containing protein</fullName>
    </recommendedName>
</protein>
<feature type="transmembrane region" description="Helical" evidence="7">
    <location>
        <begin position="44"/>
        <end position="63"/>
    </location>
</feature>